<gene>
    <name evidence="2" type="ORF">AC579_2875</name>
</gene>
<comment type="caution">
    <text evidence="2">The sequence shown here is derived from an EMBL/GenBank/DDBJ whole genome shotgun (WGS) entry which is preliminary data.</text>
</comment>
<reference evidence="2 3" key="1">
    <citation type="submission" date="2015-07" db="EMBL/GenBank/DDBJ databases">
        <title>Comparative genomics of the Sigatoka disease complex on banana suggests a link between parallel evolutionary changes in Pseudocercospora fijiensis and Pseudocercospora eumusae and increased virulence on the banana host.</title>
        <authorList>
            <person name="Chang T.-C."/>
            <person name="Salvucci A."/>
            <person name="Crous P.W."/>
            <person name="Stergiopoulos I."/>
        </authorList>
    </citation>
    <scope>NUCLEOTIDE SEQUENCE [LARGE SCALE GENOMIC DNA]</scope>
    <source>
        <strain evidence="2 3">CBS 116634</strain>
    </source>
</reference>
<keyword evidence="3" id="KW-1185">Reference proteome</keyword>
<feature type="compositionally biased region" description="Polar residues" evidence="1">
    <location>
        <begin position="1"/>
        <end position="18"/>
    </location>
</feature>
<sequence length="125" mass="14174">MSSSNPSKHNGSNTNNQNHESESKHHNRKRTKHKTTPMPYWPGYGNTLPRMQTHDYTTPRTAPYRVPYGVNSGYRQSGLPSSFGGLYLARGGTGMPQPNQYTSELQNFRNMGAWNRMQGGGWRGW</sequence>
<feature type="compositionally biased region" description="Basic residues" evidence="1">
    <location>
        <begin position="25"/>
        <end position="35"/>
    </location>
</feature>
<accession>A0A139ITZ9</accession>
<evidence type="ECO:0000313" key="2">
    <source>
        <dbReference type="EMBL" id="KXT18239.1"/>
    </source>
</evidence>
<organism evidence="2 3">
    <name type="scientific">Pseudocercospora musae</name>
    <dbReference type="NCBI Taxonomy" id="113226"/>
    <lineage>
        <taxon>Eukaryota</taxon>
        <taxon>Fungi</taxon>
        <taxon>Dikarya</taxon>
        <taxon>Ascomycota</taxon>
        <taxon>Pezizomycotina</taxon>
        <taxon>Dothideomycetes</taxon>
        <taxon>Dothideomycetidae</taxon>
        <taxon>Mycosphaerellales</taxon>
        <taxon>Mycosphaerellaceae</taxon>
        <taxon>Pseudocercospora</taxon>
    </lineage>
</organism>
<name>A0A139ITZ9_9PEZI</name>
<dbReference type="Proteomes" id="UP000073492">
    <property type="component" value="Unassembled WGS sequence"/>
</dbReference>
<dbReference type="EMBL" id="LFZO01000009">
    <property type="protein sequence ID" value="KXT18239.1"/>
    <property type="molecule type" value="Genomic_DNA"/>
</dbReference>
<feature type="region of interest" description="Disordered" evidence="1">
    <location>
        <begin position="1"/>
        <end position="46"/>
    </location>
</feature>
<evidence type="ECO:0000256" key="1">
    <source>
        <dbReference type="SAM" id="MobiDB-lite"/>
    </source>
</evidence>
<dbReference type="OrthoDB" id="2823490at2759"/>
<dbReference type="AlphaFoldDB" id="A0A139ITZ9"/>
<protein>
    <submittedName>
        <fullName evidence="2">Uncharacterized protein</fullName>
    </submittedName>
</protein>
<evidence type="ECO:0000313" key="3">
    <source>
        <dbReference type="Proteomes" id="UP000073492"/>
    </source>
</evidence>
<proteinExistence type="predicted"/>